<evidence type="ECO:0000256" key="2">
    <source>
        <dbReference type="ARBA" id="ARBA00023315"/>
    </source>
</evidence>
<comment type="caution">
    <text evidence="4">The sequence shown here is derived from an EMBL/GenBank/DDBJ whole genome shotgun (WGS) entry which is preliminary data.</text>
</comment>
<feature type="domain" description="N-acetyltransferase" evidence="3">
    <location>
        <begin position="2"/>
        <end position="171"/>
    </location>
</feature>
<name>A0A917EBI4_9SPHN</name>
<evidence type="ECO:0000256" key="1">
    <source>
        <dbReference type="ARBA" id="ARBA00022679"/>
    </source>
</evidence>
<keyword evidence="2" id="KW-0012">Acyltransferase</keyword>
<dbReference type="AlphaFoldDB" id="A0A917EBI4"/>
<evidence type="ECO:0000259" key="3">
    <source>
        <dbReference type="PROSITE" id="PS51186"/>
    </source>
</evidence>
<sequence>MITYRDAAPADGAILGGIARATFIETFGNLYSLEDLTAFVNKGSDAAYADELADPDIAVRFAEAGTAQVGFAKIGGLKLPADEHGASADAAELRQLYIYRPWHGVGIADVLTDWAKDAARARGASELWLSVFTDNHRARRFYARHGFAEVAPYEFMVGKQADVDILCRAML</sequence>
<reference evidence="4" key="1">
    <citation type="journal article" date="2014" name="Int. J. Syst. Evol. Microbiol.">
        <title>Complete genome sequence of Corynebacterium casei LMG S-19264T (=DSM 44701T), isolated from a smear-ripened cheese.</title>
        <authorList>
            <consortium name="US DOE Joint Genome Institute (JGI-PGF)"/>
            <person name="Walter F."/>
            <person name="Albersmeier A."/>
            <person name="Kalinowski J."/>
            <person name="Ruckert C."/>
        </authorList>
    </citation>
    <scope>NUCLEOTIDE SEQUENCE</scope>
    <source>
        <strain evidence="4">CGMCC 1.15519</strain>
    </source>
</reference>
<keyword evidence="1" id="KW-0808">Transferase</keyword>
<keyword evidence="5" id="KW-1185">Reference proteome</keyword>
<dbReference type="InterPro" id="IPR050832">
    <property type="entry name" value="Bact_Acetyltransf"/>
</dbReference>
<dbReference type="GO" id="GO:0016747">
    <property type="term" value="F:acyltransferase activity, transferring groups other than amino-acyl groups"/>
    <property type="evidence" value="ECO:0007669"/>
    <property type="project" value="InterPro"/>
</dbReference>
<protein>
    <recommendedName>
        <fullName evidence="3">N-acetyltransferase domain-containing protein</fullName>
    </recommendedName>
</protein>
<dbReference type="Gene3D" id="3.40.630.30">
    <property type="match status" value="1"/>
</dbReference>
<gene>
    <name evidence="4" type="ORF">GCM10011529_26470</name>
</gene>
<dbReference type="PROSITE" id="PS51186">
    <property type="entry name" value="GNAT"/>
    <property type="match status" value="1"/>
</dbReference>
<organism evidence="4 5">
    <name type="scientific">Sandarakinorhabdus glacialis</name>
    <dbReference type="NCBI Taxonomy" id="1614636"/>
    <lineage>
        <taxon>Bacteria</taxon>
        <taxon>Pseudomonadati</taxon>
        <taxon>Pseudomonadota</taxon>
        <taxon>Alphaproteobacteria</taxon>
        <taxon>Sphingomonadales</taxon>
        <taxon>Sphingosinicellaceae</taxon>
        <taxon>Sandarakinorhabdus</taxon>
    </lineage>
</organism>
<evidence type="ECO:0000313" key="4">
    <source>
        <dbReference type="EMBL" id="GGE18735.1"/>
    </source>
</evidence>
<dbReference type="SUPFAM" id="SSF55729">
    <property type="entry name" value="Acyl-CoA N-acyltransferases (Nat)"/>
    <property type="match status" value="1"/>
</dbReference>
<dbReference type="PANTHER" id="PTHR43877">
    <property type="entry name" value="AMINOALKYLPHOSPHONATE N-ACETYLTRANSFERASE-RELATED-RELATED"/>
    <property type="match status" value="1"/>
</dbReference>
<reference evidence="4" key="2">
    <citation type="submission" date="2020-09" db="EMBL/GenBank/DDBJ databases">
        <authorList>
            <person name="Sun Q."/>
            <person name="Zhou Y."/>
        </authorList>
    </citation>
    <scope>NUCLEOTIDE SEQUENCE</scope>
    <source>
        <strain evidence="4">CGMCC 1.15519</strain>
    </source>
</reference>
<evidence type="ECO:0000313" key="5">
    <source>
        <dbReference type="Proteomes" id="UP000635071"/>
    </source>
</evidence>
<dbReference type="Pfam" id="PF00583">
    <property type="entry name" value="Acetyltransf_1"/>
    <property type="match status" value="1"/>
</dbReference>
<dbReference type="InterPro" id="IPR000182">
    <property type="entry name" value="GNAT_dom"/>
</dbReference>
<dbReference type="InterPro" id="IPR016181">
    <property type="entry name" value="Acyl_CoA_acyltransferase"/>
</dbReference>
<proteinExistence type="predicted"/>
<dbReference type="Proteomes" id="UP000635071">
    <property type="component" value="Unassembled WGS sequence"/>
</dbReference>
<dbReference type="RefSeq" id="WP_188763494.1">
    <property type="nucleotide sequence ID" value="NZ_BMJM01000010.1"/>
</dbReference>
<accession>A0A917EBI4</accession>
<dbReference type="EMBL" id="BMJM01000010">
    <property type="protein sequence ID" value="GGE18735.1"/>
    <property type="molecule type" value="Genomic_DNA"/>
</dbReference>